<dbReference type="RefSeq" id="WP_282200293.1">
    <property type="nucleotide sequence ID" value="NZ_BOQE01000001.1"/>
</dbReference>
<dbReference type="Pfam" id="PF13508">
    <property type="entry name" value="Acetyltransf_7"/>
    <property type="match status" value="1"/>
</dbReference>
<dbReference type="EMBL" id="BOQE01000001">
    <property type="protein sequence ID" value="GIM47284.1"/>
    <property type="molecule type" value="Genomic_DNA"/>
</dbReference>
<name>A0AAV4LHU7_9BACL</name>
<dbReference type="PANTHER" id="PTHR43233:SF1">
    <property type="entry name" value="FAMILY N-ACETYLTRANSFERASE, PUTATIVE (AFU_ORTHOLOGUE AFUA_6G03350)-RELATED"/>
    <property type="match status" value="1"/>
</dbReference>
<proteinExistence type="predicted"/>
<dbReference type="PROSITE" id="PS51186">
    <property type="entry name" value="GNAT"/>
    <property type="match status" value="1"/>
</dbReference>
<dbReference type="InterPro" id="IPR000182">
    <property type="entry name" value="GNAT_dom"/>
</dbReference>
<dbReference type="AlphaFoldDB" id="A0AAV4LHU7"/>
<dbReference type="PANTHER" id="PTHR43233">
    <property type="entry name" value="FAMILY N-ACETYLTRANSFERASE, PUTATIVE (AFU_ORTHOLOGUE AFUA_6G03350)-RELATED"/>
    <property type="match status" value="1"/>
</dbReference>
<dbReference type="GO" id="GO:0016747">
    <property type="term" value="F:acyltransferase activity, transferring groups other than amino-acyl groups"/>
    <property type="evidence" value="ECO:0007669"/>
    <property type="project" value="InterPro"/>
</dbReference>
<feature type="domain" description="N-acetyltransferase" evidence="1">
    <location>
        <begin position="11"/>
        <end position="152"/>
    </location>
</feature>
<comment type="caution">
    <text evidence="2">The sequence shown here is derived from an EMBL/GenBank/DDBJ whole genome shotgun (WGS) entry which is preliminary data.</text>
</comment>
<organism evidence="2 3">
    <name type="scientific">Collibacillus ludicampi</name>
    <dbReference type="NCBI Taxonomy" id="2771369"/>
    <lineage>
        <taxon>Bacteria</taxon>
        <taxon>Bacillati</taxon>
        <taxon>Bacillota</taxon>
        <taxon>Bacilli</taxon>
        <taxon>Bacillales</taxon>
        <taxon>Alicyclobacillaceae</taxon>
        <taxon>Collibacillus</taxon>
    </lineage>
</organism>
<reference evidence="2" key="1">
    <citation type="journal article" date="2023" name="Int. J. Syst. Evol. Microbiol.">
        <title>Collibacillus ludicampi gen. nov., sp. nov., a new soil bacterium of the family Alicyclobacillaceae.</title>
        <authorList>
            <person name="Jojima T."/>
            <person name="Ioku Y."/>
            <person name="Fukuta Y."/>
            <person name="Shirasaka N."/>
            <person name="Matsumura Y."/>
            <person name="Mori M."/>
        </authorList>
    </citation>
    <scope>NUCLEOTIDE SEQUENCE</scope>
    <source>
        <strain evidence="2">TP075</strain>
    </source>
</reference>
<sequence>MGNIPTLWKRDEFSISTEKNYLDIDVIFNFLNKESYWANGIPREVVIESIKNTPLCFGIYKGDPTIGQAHLIGFGRVISDLSRFAYLADVFVLKPFRGLGLSKWLMSIIIEHPQLQTVRRFMLATNDAHSLYAQYGFEPLDNPSIFMQLVRNNIYQNRE</sequence>
<evidence type="ECO:0000313" key="2">
    <source>
        <dbReference type="EMBL" id="GIM47284.1"/>
    </source>
</evidence>
<evidence type="ECO:0000259" key="1">
    <source>
        <dbReference type="PROSITE" id="PS51186"/>
    </source>
</evidence>
<dbReference type="CDD" id="cd04301">
    <property type="entry name" value="NAT_SF"/>
    <property type="match status" value="1"/>
</dbReference>
<keyword evidence="3" id="KW-1185">Reference proteome</keyword>
<dbReference type="InterPro" id="IPR053144">
    <property type="entry name" value="Acetyltransferase_Butenolide"/>
</dbReference>
<dbReference type="Proteomes" id="UP001057291">
    <property type="component" value="Unassembled WGS sequence"/>
</dbReference>
<protein>
    <submittedName>
        <fullName evidence="2">N-acetyltransferase</fullName>
    </submittedName>
</protein>
<dbReference type="SUPFAM" id="SSF55729">
    <property type="entry name" value="Acyl-CoA N-acyltransferases (Nat)"/>
    <property type="match status" value="1"/>
</dbReference>
<evidence type="ECO:0000313" key="3">
    <source>
        <dbReference type="Proteomes" id="UP001057291"/>
    </source>
</evidence>
<dbReference type="InterPro" id="IPR016181">
    <property type="entry name" value="Acyl_CoA_acyltransferase"/>
</dbReference>
<gene>
    <name evidence="2" type="ORF">DNHGIG_28330</name>
</gene>
<accession>A0AAV4LHU7</accession>
<dbReference type="Gene3D" id="3.40.630.30">
    <property type="match status" value="1"/>
</dbReference>